<dbReference type="Proteomes" id="UP001500064">
    <property type="component" value="Unassembled WGS sequence"/>
</dbReference>
<proteinExistence type="predicted"/>
<sequence length="113" mass="11843">MQITKKFIVAGAGIVALIGGGGAAYAATTSATTAAPKVTAEQAIDIAHKTVPGAWVSELDFDARGSRADVWELELTKGSQRHEVDVDASSGKVVKNQIDKNDRDDDNDGDDDD</sequence>
<feature type="region of interest" description="Disordered" evidence="1">
    <location>
        <begin position="79"/>
        <end position="113"/>
    </location>
</feature>
<evidence type="ECO:0000256" key="2">
    <source>
        <dbReference type="SAM" id="SignalP"/>
    </source>
</evidence>
<keyword evidence="5" id="KW-1185">Reference proteome</keyword>
<dbReference type="EMBL" id="BAAAMU010000039">
    <property type="protein sequence ID" value="GAA1648186.1"/>
    <property type="molecule type" value="Genomic_DNA"/>
</dbReference>
<reference evidence="5" key="1">
    <citation type="journal article" date="2019" name="Int. J. Syst. Evol. Microbiol.">
        <title>The Global Catalogue of Microorganisms (GCM) 10K type strain sequencing project: providing services to taxonomists for standard genome sequencing and annotation.</title>
        <authorList>
            <consortium name="The Broad Institute Genomics Platform"/>
            <consortium name="The Broad Institute Genome Sequencing Center for Infectious Disease"/>
            <person name="Wu L."/>
            <person name="Ma J."/>
        </authorList>
    </citation>
    <scope>NUCLEOTIDE SEQUENCE [LARGE SCALE GENOMIC DNA]</scope>
    <source>
        <strain evidence="5">JCM 13929</strain>
    </source>
</reference>
<feature type="signal peptide" evidence="2">
    <location>
        <begin position="1"/>
        <end position="26"/>
    </location>
</feature>
<dbReference type="RefSeq" id="WP_346108735.1">
    <property type="nucleotide sequence ID" value="NZ_BAAAMU010000039.1"/>
</dbReference>
<feature type="compositionally biased region" description="Acidic residues" evidence="1">
    <location>
        <begin position="104"/>
        <end position="113"/>
    </location>
</feature>
<evidence type="ECO:0000313" key="4">
    <source>
        <dbReference type="EMBL" id="GAA1648186.1"/>
    </source>
</evidence>
<gene>
    <name evidence="4" type="ORF">GCM10009733_051640</name>
</gene>
<dbReference type="Gene3D" id="3.10.450.40">
    <property type="match status" value="1"/>
</dbReference>
<name>A0ABP4RGC2_9ACTN</name>
<feature type="chain" id="PRO_5045790447" description="PepSY domain-containing protein" evidence="2">
    <location>
        <begin position="27"/>
        <end position="113"/>
    </location>
</feature>
<comment type="caution">
    <text evidence="4">The sequence shown here is derived from an EMBL/GenBank/DDBJ whole genome shotgun (WGS) entry which is preliminary data.</text>
</comment>
<organism evidence="4 5">
    <name type="scientific">Nonomuraea maheshkhaliensis</name>
    <dbReference type="NCBI Taxonomy" id="419590"/>
    <lineage>
        <taxon>Bacteria</taxon>
        <taxon>Bacillati</taxon>
        <taxon>Actinomycetota</taxon>
        <taxon>Actinomycetes</taxon>
        <taxon>Streptosporangiales</taxon>
        <taxon>Streptosporangiaceae</taxon>
        <taxon>Nonomuraea</taxon>
    </lineage>
</organism>
<evidence type="ECO:0000256" key="1">
    <source>
        <dbReference type="SAM" id="MobiDB-lite"/>
    </source>
</evidence>
<dbReference type="Pfam" id="PF03413">
    <property type="entry name" value="PepSY"/>
    <property type="match status" value="1"/>
</dbReference>
<keyword evidence="2" id="KW-0732">Signal</keyword>
<accession>A0ABP4RGC2</accession>
<evidence type="ECO:0000259" key="3">
    <source>
        <dbReference type="Pfam" id="PF03413"/>
    </source>
</evidence>
<feature type="domain" description="PepSY" evidence="3">
    <location>
        <begin position="37"/>
        <end position="95"/>
    </location>
</feature>
<protein>
    <recommendedName>
        <fullName evidence="3">PepSY domain-containing protein</fullName>
    </recommendedName>
</protein>
<evidence type="ECO:0000313" key="5">
    <source>
        <dbReference type="Proteomes" id="UP001500064"/>
    </source>
</evidence>
<dbReference type="InterPro" id="IPR025711">
    <property type="entry name" value="PepSY"/>
</dbReference>